<dbReference type="EMBL" id="JAEPRC010000070">
    <property type="protein sequence ID" value="KAG2211130.1"/>
    <property type="molecule type" value="Genomic_DNA"/>
</dbReference>
<sequence length="280" mass="31981">MDETGLFYGSAPKKTISADGSSKLPPIIIGKSENPRCFNKKSGSNLGFCYYASQKSWMTTPIFRKIMGHLNHEIYNVKMMVFSLPPNSTTHYYQPLDAGIIANFKNHYRMTQCRHATIKYSSLERNRERIQASRSSEAKQKPYFWIDQLQAMNWTDKMSWGKVISDTMKNAWRHTTLLQPNAGIDEECNSSENISNAIVDCVEDFEENSGIFMNQITAITDGDVKEDDCQSEKEEDDESTHHVKQEDLVNAMKFVMDNIVAKTEGEFGTLEAFSKLYTSR</sequence>
<organism evidence="3 4">
    <name type="scientific">Mucor plumbeus</name>
    <dbReference type="NCBI Taxonomy" id="97098"/>
    <lineage>
        <taxon>Eukaryota</taxon>
        <taxon>Fungi</taxon>
        <taxon>Fungi incertae sedis</taxon>
        <taxon>Mucoromycota</taxon>
        <taxon>Mucoromycotina</taxon>
        <taxon>Mucoromycetes</taxon>
        <taxon>Mucorales</taxon>
        <taxon>Mucorineae</taxon>
        <taxon>Mucoraceae</taxon>
        <taxon>Mucor</taxon>
    </lineage>
</organism>
<feature type="region of interest" description="Disordered" evidence="1">
    <location>
        <begin position="223"/>
        <end position="244"/>
    </location>
</feature>
<gene>
    <name evidence="3" type="ORF">INT46_004506</name>
</gene>
<dbReference type="OrthoDB" id="162969at2759"/>
<dbReference type="Proteomes" id="UP000650833">
    <property type="component" value="Unassembled WGS sequence"/>
</dbReference>
<evidence type="ECO:0000313" key="4">
    <source>
        <dbReference type="Proteomes" id="UP000650833"/>
    </source>
</evidence>
<dbReference type="InterPro" id="IPR004875">
    <property type="entry name" value="DDE_SF_endonuclease_dom"/>
</dbReference>
<keyword evidence="4" id="KW-1185">Reference proteome</keyword>
<accession>A0A8H7V8I0</accession>
<name>A0A8H7V8I0_9FUNG</name>
<dbReference type="PANTHER" id="PTHR19303">
    <property type="entry name" value="TRANSPOSON"/>
    <property type="match status" value="1"/>
</dbReference>
<evidence type="ECO:0000313" key="3">
    <source>
        <dbReference type="EMBL" id="KAG2211130.1"/>
    </source>
</evidence>
<dbReference type="Pfam" id="PF03184">
    <property type="entry name" value="DDE_1"/>
    <property type="match status" value="2"/>
</dbReference>
<evidence type="ECO:0000259" key="2">
    <source>
        <dbReference type="Pfam" id="PF03184"/>
    </source>
</evidence>
<dbReference type="GO" id="GO:0005634">
    <property type="term" value="C:nucleus"/>
    <property type="evidence" value="ECO:0007669"/>
    <property type="project" value="TreeGrafter"/>
</dbReference>
<dbReference type="GO" id="GO:0003677">
    <property type="term" value="F:DNA binding"/>
    <property type="evidence" value="ECO:0007669"/>
    <property type="project" value="TreeGrafter"/>
</dbReference>
<feature type="domain" description="DDE-1" evidence="2">
    <location>
        <begin position="18"/>
        <end position="65"/>
    </location>
</feature>
<evidence type="ECO:0000256" key="1">
    <source>
        <dbReference type="SAM" id="MobiDB-lite"/>
    </source>
</evidence>
<comment type="caution">
    <text evidence="3">The sequence shown here is derived from an EMBL/GenBank/DDBJ whole genome shotgun (WGS) entry which is preliminary data.</text>
</comment>
<proteinExistence type="predicted"/>
<dbReference type="PANTHER" id="PTHR19303:SF73">
    <property type="entry name" value="PROTEIN PDC2"/>
    <property type="match status" value="1"/>
</dbReference>
<dbReference type="InterPro" id="IPR050863">
    <property type="entry name" value="CenT-Element_Derived"/>
</dbReference>
<protein>
    <recommendedName>
        <fullName evidence="2">DDE-1 domain-containing protein</fullName>
    </recommendedName>
</protein>
<feature type="domain" description="DDE-1" evidence="2">
    <location>
        <begin position="79"/>
        <end position="172"/>
    </location>
</feature>
<dbReference type="AlphaFoldDB" id="A0A8H7V8I0"/>
<reference evidence="3" key="1">
    <citation type="submission" date="2020-12" db="EMBL/GenBank/DDBJ databases">
        <title>Metabolic potential, ecology and presence of endohyphal bacteria is reflected in genomic diversity of Mucoromycotina.</title>
        <authorList>
            <person name="Muszewska A."/>
            <person name="Okrasinska A."/>
            <person name="Steczkiewicz K."/>
            <person name="Drgas O."/>
            <person name="Orlowska M."/>
            <person name="Perlinska-Lenart U."/>
            <person name="Aleksandrzak-Piekarczyk T."/>
            <person name="Szatraj K."/>
            <person name="Zielenkiewicz U."/>
            <person name="Pilsyk S."/>
            <person name="Malc E."/>
            <person name="Mieczkowski P."/>
            <person name="Kruszewska J.S."/>
            <person name="Biernat P."/>
            <person name="Pawlowska J."/>
        </authorList>
    </citation>
    <scope>NUCLEOTIDE SEQUENCE</scope>
    <source>
        <strain evidence="3">CBS 226.32</strain>
    </source>
</reference>